<dbReference type="RefSeq" id="WP_190942395.1">
    <property type="nucleotide sequence ID" value="NZ_JACJSI010000040.1"/>
</dbReference>
<organism evidence="2 3">
    <name type="scientific">Nostoc flagelliforme FACHB-838</name>
    <dbReference type="NCBI Taxonomy" id="2692904"/>
    <lineage>
        <taxon>Bacteria</taxon>
        <taxon>Bacillati</taxon>
        <taxon>Cyanobacteriota</taxon>
        <taxon>Cyanophyceae</taxon>
        <taxon>Nostocales</taxon>
        <taxon>Nostocaceae</taxon>
        <taxon>Nostoc</taxon>
    </lineage>
</organism>
<name>A0ABR8DS40_9NOSO</name>
<dbReference type="InterPro" id="IPR001494">
    <property type="entry name" value="Importin-beta_N"/>
</dbReference>
<dbReference type="EMBL" id="JACJSI010000040">
    <property type="protein sequence ID" value="MBD2531716.1"/>
    <property type="molecule type" value="Genomic_DNA"/>
</dbReference>
<sequence length="84" mass="9457">MPEKPTTTIHRQLLEILSQLPKSSQEEVLNFAISLQKKKLTQHWDAISDTEAAALKAEFADEDLAFAESVLTNYLSQLQQEDAV</sequence>
<dbReference type="Proteomes" id="UP000623440">
    <property type="component" value="Unassembled WGS sequence"/>
</dbReference>
<dbReference type="Pfam" id="PF03810">
    <property type="entry name" value="IBN_N"/>
    <property type="match status" value="1"/>
</dbReference>
<evidence type="ECO:0000313" key="2">
    <source>
        <dbReference type="EMBL" id="MBD2531716.1"/>
    </source>
</evidence>
<reference evidence="2 3" key="1">
    <citation type="journal article" date="2020" name="ISME J.">
        <title>Comparative genomics reveals insights into cyanobacterial evolution and habitat adaptation.</title>
        <authorList>
            <person name="Chen M.Y."/>
            <person name="Teng W.K."/>
            <person name="Zhao L."/>
            <person name="Hu C.X."/>
            <person name="Zhou Y.K."/>
            <person name="Han B.P."/>
            <person name="Song L.R."/>
            <person name="Shu W.S."/>
        </authorList>
    </citation>
    <scope>NUCLEOTIDE SEQUENCE [LARGE SCALE GENOMIC DNA]</scope>
    <source>
        <strain evidence="2 3">FACHB-838</strain>
    </source>
</reference>
<accession>A0ABR8DS40</accession>
<protein>
    <recommendedName>
        <fullName evidence="1">Importin N-terminal domain-containing protein</fullName>
    </recommendedName>
</protein>
<comment type="caution">
    <text evidence="2">The sequence shown here is derived from an EMBL/GenBank/DDBJ whole genome shotgun (WGS) entry which is preliminary data.</text>
</comment>
<evidence type="ECO:0000259" key="1">
    <source>
        <dbReference type="Pfam" id="PF03810"/>
    </source>
</evidence>
<evidence type="ECO:0000313" key="3">
    <source>
        <dbReference type="Proteomes" id="UP000623440"/>
    </source>
</evidence>
<keyword evidence="3" id="KW-1185">Reference proteome</keyword>
<feature type="domain" description="Importin N-terminal" evidence="1">
    <location>
        <begin position="10"/>
        <end position="57"/>
    </location>
</feature>
<proteinExistence type="predicted"/>
<gene>
    <name evidence="2" type="ORF">H6G97_19800</name>
</gene>